<dbReference type="PANTHER" id="PTHR48249">
    <property type="entry name" value="MEDIATOR OF RNA POLYMERASE II TRANSCRIPTION SUBUNIT 13"/>
    <property type="match status" value="1"/>
</dbReference>
<accession>A0A9P6A2W1</accession>
<reference evidence="14" key="1">
    <citation type="submission" date="2020-11" db="EMBL/GenBank/DDBJ databases">
        <authorList>
            <consortium name="DOE Joint Genome Institute"/>
            <person name="Ahrendt S."/>
            <person name="Riley R."/>
            <person name="Andreopoulos W."/>
            <person name="Labutti K."/>
            <person name="Pangilinan J."/>
            <person name="Ruiz-Duenas F.J."/>
            <person name="Barrasa J.M."/>
            <person name="Sanchez-Garcia M."/>
            <person name="Camarero S."/>
            <person name="Miyauchi S."/>
            <person name="Serrano A."/>
            <person name="Linde D."/>
            <person name="Babiker R."/>
            <person name="Drula E."/>
            <person name="Ayuso-Fernandez I."/>
            <person name="Pacheco R."/>
            <person name="Padilla G."/>
            <person name="Ferreira P."/>
            <person name="Barriuso J."/>
            <person name="Kellner H."/>
            <person name="Castanera R."/>
            <person name="Alfaro M."/>
            <person name="Ramirez L."/>
            <person name="Pisabarro A.G."/>
            <person name="Kuo A."/>
            <person name="Tritt A."/>
            <person name="Lipzen A."/>
            <person name="He G."/>
            <person name="Yan M."/>
            <person name="Ng V."/>
            <person name="Cullen D."/>
            <person name="Martin F."/>
            <person name="Rosso M.-N."/>
            <person name="Henrissat B."/>
            <person name="Hibbett D."/>
            <person name="Martinez A.T."/>
            <person name="Grigoriev I.V."/>
        </authorList>
    </citation>
    <scope>NUCLEOTIDE SEQUENCE</scope>
    <source>
        <strain evidence="14">ATCC 90797</strain>
    </source>
</reference>
<comment type="similarity">
    <text evidence="2 10">Belongs to the Mediator complex subunit 13 family.</text>
</comment>
<evidence type="ECO:0000256" key="5">
    <source>
        <dbReference type="ARBA" id="ARBA00023015"/>
    </source>
</evidence>
<feature type="compositionally biased region" description="Basic and acidic residues" evidence="11">
    <location>
        <begin position="882"/>
        <end position="905"/>
    </location>
</feature>
<evidence type="ECO:0000256" key="10">
    <source>
        <dbReference type="RuleBase" id="RU364134"/>
    </source>
</evidence>
<comment type="function">
    <text evidence="10">Component of the SRB8-11 complex. The SRB8-11 complex is a regulatory module of the Mediator complex which is itself involved in regulation of basal and activated RNA polymerase II-dependent transcription. The SRB8-11 complex may be involved in the transcriptional repression of a subset of genes regulated by Mediator. It may inhibit the association of the Mediator complex with RNA polymerase II to form the holoenzyme complex.</text>
</comment>
<dbReference type="Pfam" id="PF06333">
    <property type="entry name" value="Med13_C"/>
    <property type="match status" value="2"/>
</dbReference>
<feature type="compositionally biased region" description="Acidic residues" evidence="11">
    <location>
        <begin position="906"/>
        <end position="927"/>
    </location>
</feature>
<evidence type="ECO:0000259" key="13">
    <source>
        <dbReference type="Pfam" id="PF11597"/>
    </source>
</evidence>
<evidence type="ECO:0000256" key="9">
    <source>
        <dbReference type="ARBA" id="ARBA00032008"/>
    </source>
</evidence>
<dbReference type="InterPro" id="IPR009401">
    <property type="entry name" value="Med13_C"/>
</dbReference>
<evidence type="ECO:0000256" key="7">
    <source>
        <dbReference type="ARBA" id="ARBA00023163"/>
    </source>
</evidence>
<keyword evidence="7 10" id="KW-0804">Transcription</keyword>
<feature type="compositionally biased region" description="Polar residues" evidence="11">
    <location>
        <begin position="496"/>
        <end position="539"/>
    </location>
</feature>
<feature type="domain" description="Mediator complex subunit Med13 C-terminal" evidence="12">
    <location>
        <begin position="1515"/>
        <end position="1597"/>
    </location>
</feature>
<feature type="domain" description="Mediator complex subunit Med13 N-terminal" evidence="13">
    <location>
        <begin position="26"/>
        <end position="354"/>
    </location>
</feature>
<dbReference type="InterPro" id="IPR051139">
    <property type="entry name" value="Mediator_complx_sub13"/>
</dbReference>
<evidence type="ECO:0000313" key="15">
    <source>
        <dbReference type="Proteomes" id="UP000807025"/>
    </source>
</evidence>
<dbReference type="PANTHER" id="PTHR48249:SF3">
    <property type="entry name" value="MEDIATOR OF RNA POLYMERASE II TRANSCRIPTION SUBUNIT 13"/>
    <property type="match status" value="1"/>
</dbReference>
<dbReference type="InterPro" id="IPR021643">
    <property type="entry name" value="Mediator_Med13_N"/>
</dbReference>
<feature type="compositionally biased region" description="Basic and acidic residues" evidence="11">
    <location>
        <begin position="481"/>
        <end position="495"/>
    </location>
</feature>
<dbReference type="Pfam" id="PF11597">
    <property type="entry name" value="Med13_N"/>
    <property type="match status" value="1"/>
</dbReference>
<feature type="compositionally biased region" description="Polar residues" evidence="11">
    <location>
        <begin position="1"/>
        <end position="16"/>
    </location>
</feature>
<keyword evidence="15" id="KW-1185">Reference proteome</keyword>
<comment type="subcellular location">
    <subcellularLocation>
        <location evidence="1 10">Nucleus</location>
    </subcellularLocation>
</comment>
<protein>
    <recommendedName>
        <fullName evidence="3 10">Mediator of RNA polymerase II transcription subunit 13</fullName>
    </recommendedName>
    <alternativeName>
        <fullName evidence="9 10">Mediator complex subunit 13</fullName>
    </alternativeName>
</protein>
<comment type="caution">
    <text evidence="14">The sequence shown here is derived from an EMBL/GenBank/DDBJ whole genome shotgun (WGS) entry which is preliminary data.</text>
</comment>
<name>A0A9P6A2W1_PLEER</name>
<comment type="subunit">
    <text evidence="10">Component of the SRB8-11 complex, which itself associates with the Mediator complex.</text>
</comment>
<feature type="compositionally biased region" description="Pro residues" evidence="11">
    <location>
        <begin position="560"/>
        <end position="570"/>
    </location>
</feature>
<feature type="region of interest" description="Disordered" evidence="11">
    <location>
        <begin position="760"/>
        <end position="796"/>
    </location>
</feature>
<keyword evidence="4 10" id="KW-0678">Repressor</keyword>
<dbReference type="GO" id="GO:0045944">
    <property type="term" value="P:positive regulation of transcription by RNA polymerase II"/>
    <property type="evidence" value="ECO:0007669"/>
    <property type="project" value="TreeGrafter"/>
</dbReference>
<proteinExistence type="inferred from homology"/>
<sequence>MATKPSASSTQNSAASFQRPPQVHLSDKILASSIILPRDAVIASTTFVPLPDHQNHPYILELARRIILGRNGDATLLDSLLANVKVGRHSVIHIFAIVPPDRLPEMLATLRDLKFEGLDSSGPLTFTPQDVYLASHASRSSSGSYTVNILDSSPSSIPRKTLQNIYCQFIAAIRNRLIDDIVRESVTGSPRLLRLQDGVLLDRQNKPSEWGAEWEHHAQTRALILCTFRILLLPSPARFVIHPLLSLTSSLPLGTQLPLPPGTPITLLPSGTPAYYLSTYTGPTSGLMTQFNESLVGQGIAGWDKDIVTRQGRQPMGRDTADHPPVFIIAWISVENKQGEEKGLPIVWPTCLCISSSLSNNGNGPRMLGYIPELPAELQLSPPPAARATSESGLASGLFSPSSGALTPFIFALSPAAEHFALQFTFDTASRATYHTSPSVASSRYSESLLAFRDLTVSRSKEVSQVAGEVGEYVEYVARERERERDRIRKERESQSHPSPKQSRRTPNTPTTIPMGTSSTGDFPTTLTLAMPQSGSVSASGAEPQPSHPPPHSSIGSFYPSPPQTNPPVPLVAIAETSPEVVPAALPVSTQGTPIESQLPPSPGPQTNNATSGINSLGPFGNIDMSWSEPVQTTDNDFLGMNMGFDLSMGFDMDIEPQSASTNTAAVTNYRRADMEMEEDFTEDDFSCFDSKPSKPSNSLPANLLSDASSAAALDPLASSGLGHWTPSLFGDLSFSGPGPPQLSPTSKAFGINIPQWNDGLNGRFGDAEPTPALSPPSAGRSPLSHRGPPTPDVQLDESTALSYNADPKHVTSSFDPIPFAETHKLADGKYAIGKFAPRVSDDDTVAEEEVPPKGWKFKYKAATDPRVGLVRKLIGVKRKPNHQDRRPSKMSSKEHEDWSTKYEIDGDVEVEDSEVDSQDGEVEEVDSASVTTRASTPPPSYLPLGHSLLHTQFHHSQLLPLSSSLRPPSSVVAPANISAGPGATFVPTPVSPGAALGAANEKSKSLEAAALMIAKEVVDNGEWALCWFANVQATAHLQQAEAWHADIHFIAHLLSRLPNVQGPMELRDLFSPATSLTSPECVLQLTESPLITLAKGDTLVHIQPTAVAFWEKLGLGPKGGKKDVTAYALFQEVDESHRSSVASWLRNLSREYTDKHLGCHEPGQGIGPEKNGLLSIQFDSTFRKNLANIVANLPPVNHSLVFYVVAPIMLMTLSSQLCRQVLSAIKRALKTYSEAQILFHFVPEHLIYGTINDPDDRFTILQRVCASVYNRLLRPVDRIMSRKFSEDGPRVRAYFQDAAITLARSSVRTKYSTTHCFDVVDRGTLLHVGYCVSSCGKWILVACVDQRGEAYDTHLWLRHTPGEDDSPDDGAEVNDMSPEAYVALKVWSFASEFAKRANIEWQVIITKLGCLSESELRAWSYHLETTIESHVDHVSLLCAYTDTSYKFLPTQPTSPVKKPRQSRGTNASLFVDISANTYILYPRVVFPVIPPSLLPNVSMVTEPVQDEDDLESPPMFPLSTSILIRAPIEGGVASASMLQVHLFYTYQANDDTGDAAEQRKRLMEDISRNLVDLTVLAKNRWMRVANPILPFHLAAVESMDKALTREEEPEEPASSDS</sequence>
<evidence type="ECO:0000256" key="3">
    <source>
        <dbReference type="ARBA" id="ARBA00019618"/>
    </source>
</evidence>
<feature type="domain" description="Mediator complex subunit Med13 C-terminal" evidence="12">
    <location>
        <begin position="1299"/>
        <end position="1492"/>
    </location>
</feature>
<evidence type="ECO:0000313" key="14">
    <source>
        <dbReference type="EMBL" id="KAF9498251.1"/>
    </source>
</evidence>
<dbReference type="EMBL" id="MU154538">
    <property type="protein sequence ID" value="KAF9498251.1"/>
    <property type="molecule type" value="Genomic_DNA"/>
</dbReference>
<gene>
    <name evidence="14" type="ORF">BDN71DRAFT_1386062</name>
</gene>
<feature type="region of interest" description="Disordered" evidence="11">
    <location>
        <begin position="481"/>
        <end position="570"/>
    </location>
</feature>
<evidence type="ECO:0000256" key="4">
    <source>
        <dbReference type="ARBA" id="ARBA00022491"/>
    </source>
</evidence>
<feature type="region of interest" description="Disordered" evidence="11">
    <location>
        <begin position="877"/>
        <end position="939"/>
    </location>
</feature>
<keyword evidence="6 10" id="KW-0010">Activator</keyword>
<evidence type="ECO:0000256" key="8">
    <source>
        <dbReference type="ARBA" id="ARBA00023242"/>
    </source>
</evidence>
<feature type="region of interest" description="Disordered" evidence="11">
    <location>
        <begin position="1"/>
        <end position="20"/>
    </location>
</feature>
<organism evidence="14 15">
    <name type="scientific">Pleurotus eryngii</name>
    <name type="common">Boletus of the steppes</name>
    <dbReference type="NCBI Taxonomy" id="5323"/>
    <lineage>
        <taxon>Eukaryota</taxon>
        <taxon>Fungi</taxon>
        <taxon>Dikarya</taxon>
        <taxon>Basidiomycota</taxon>
        <taxon>Agaricomycotina</taxon>
        <taxon>Agaricomycetes</taxon>
        <taxon>Agaricomycetidae</taxon>
        <taxon>Agaricales</taxon>
        <taxon>Pleurotineae</taxon>
        <taxon>Pleurotaceae</taxon>
        <taxon>Pleurotus</taxon>
    </lineage>
</organism>
<dbReference type="OrthoDB" id="103819at2759"/>
<evidence type="ECO:0000256" key="6">
    <source>
        <dbReference type="ARBA" id="ARBA00023159"/>
    </source>
</evidence>
<evidence type="ECO:0000256" key="2">
    <source>
        <dbReference type="ARBA" id="ARBA00009354"/>
    </source>
</evidence>
<evidence type="ECO:0000256" key="11">
    <source>
        <dbReference type="SAM" id="MobiDB-lite"/>
    </source>
</evidence>
<evidence type="ECO:0000256" key="1">
    <source>
        <dbReference type="ARBA" id="ARBA00004123"/>
    </source>
</evidence>
<dbReference type="Proteomes" id="UP000807025">
    <property type="component" value="Unassembled WGS sequence"/>
</dbReference>
<evidence type="ECO:0000259" key="12">
    <source>
        <dbReference type="Pfam" id="PF06333"/>
    </source>
</evidence>
<dbReference type="GO" id="GO:0003713">
    <property type="term" value="F:transcription coactivator activity"/>
    <property type="evidence" value="ECO:0007669"/>
    <property type="project" value="TreeGrafter"/>
</dbReference>
<keyword evidence="8 10" id="KW-0539">Nucleus</keyword>
<feature type="region of interest" description="Disordered" evidence="11">
    <location>
        <begin position="591"/>
        <end position="613"/>
    </location>
</feature>
<dbReference type="GO" id="GO:0016592">
    <property type="term" value="C:mediator complex"/>
    <property type="evidence" value="ECO:0007669"/>
    <property type="project" value="InterPro"/>
</dbReference>
<keyword evidence="5 10" id="KW-0805">Transcription regulation</keyword>